<accession>A0A381XNU2</accession>
<feature type="non-terminal residue" evidence="1">
    <location>
        <position position="35"/>
    </location>
</feature>
<gene>
    <name evidence="1" type="ORF">METZ01_LOCUS119259</name>
    <name evidence="2" type="ORF">METZ01_LOCUS248528</name>
</gene>
<organism evidence="1">
    <name type="scientific">marine metagenome</name>
    <dbReference type="NCBI Taxonomy" id="408172"/>
    <lineage>
        <taxon>unclassified sequences</taxon>
        <taxon>metagenomes</taxon>
        <taxon>ecological metagenomes</taxon>
    </lineage>
</organism>
<dbReference type="EMBL" id="UINC01065718">
    <property type="protein sequence ID" value="SVB95674.1"/>
    <property type="molecule type" value="Genomic_DNA"/>
</dbReference>
<evidence type="ECO:0000313" key="1">
    <source>
        <dbReference type="EMBL" id="SVA66405.1"/>
    </source>
</evidence>
<protein>
    <recommendedName>
        <fullName evidence="3">Membrane dipeptidase</fullName>
    </recommendedName>
</protein>
<proteinExistence type="predicted"/>
<name>A0A381XNU2_9ZZZZ</name>
<dbReference type="AlphaFoldDB" id="A0A381XNU2"/>
<evidence type="ECO:0008006" key="3">
    <source>
        <dbReference type="Google" id="ProtNLM"/>
    </source>
</evidence>
<evidence type="ECO:0000313" key="2">
    <source>
        <dbReference type="EMBL" id="SVB95674.1"/>
    </source>
</evidence>
<sequence length="35" mass="4072">MTNKQDQDLKDKARKLHFNSIVVDTHADTISRMVD</sequence>
<reference evidence="1" key="1">
    <citation type="submission" date="2018-05" db="EMBL/GenBank/DDBJ databases">
        <authorList>
            <person name="Lanie J.A."/>
            <person name="Ng W.-L."/>
            <person name="Kazmierczak K.M."/>
            <person name="Andrzejewski T.M."/>
            <person name="Davidsen T.M."/>
            <person name="Wayne K.J."/>
            <person name="Tettelin H."/>
            <person name="Glass J.I."/>
            <person name="Rusch D."/>
            <person name="Podicherti R."/>
            <person name="Tsui H.-C.T."/>
            <person name="Winkler M.E."/>
        </authorList>
    </citation>
    <scope>NUCLEOTIDE SEQUENCE</scope>
</reference>
<dbReference type="EMBL" id="UINC01015840">
    <property type="protein sequence ID" value="SVA66405.1"/>
    <property type="molecule type" value="Genomic_DNA"/>
</dbReference>